<dbReference type="PaxDb" id="121845-A0A3Q0IR67"/>
<feature type="compositionally biased region" description="Acidic residues" evidence="2">
    <location>
        <begin position="38"/>
        <end position="48"/>
    </location>
</feature>
<keyword evidence="3" id="KW-1185">Reference proteome</keyword>
<dbReference type="GeneID" id="103508376"/>
<name>A0A3Q0IR67_DIACI</name>
<evidence type="ECO:0000313" key="4">
    <source>
        <dbReference type="RefSeq" id="XP_026678789.1"/>
    </source>
</evidence>
<accession>A0A3Q0IR67</accession>
<feature type="region of interest" description="Disordered" evidence="2">
    <location>
        <begin position="1"/>
        <end position="50"/>
    </location>
</feature>
<feature type="region of interest" description="Disordered" evidence="2">
    <location>
        <begin position="177"/>
        <end position="214"/>
    </location>
</feature>
<evidence type="ECO:0000256" key="1">
    <source>
        <dbReference type="SAM" id="Coils"/>
    </source>
</evidence>
<feature type="compositionally biased region" description="Polar residues" evidence="2">
    <location>
        <begin position="178"/>
        <end position="210"/>
    </location>
</feature>
<evidence type="ECO:0000256" key="2">
    <source>
        <dbReference type="SAM" id="MobiDB-lite"/>
    </source>
</evidence>
<sequence length="286" mass="32593">MSRRKSNVTKRSEYVALASDEESSIKVQTRKRKHEVESESDNSDDCEWEPIQSNPKMMKINRSKPARSASRTSVRDDHDYDIELNVDSKKHCTNKNALMARRNRIKKKMYVEKLENTIQELQDNFKSMQKQILEQNEVIARVTKENRYLRNVITNSSGLKQILQGVQLAGFGNGVNPVHSTTSASPNPNLNQQKVDVTDNFPSSTTSDGSPSLDKWDSLSNVKAEIPVHDYSSNPQVGLCVHIINNTLSVEFCETCNESAYNNLLSNNRLKRCCCKQEKNIQDQPW</sequence>
<dbReference type="KEGG" id="dci:103508376"/>
<feature type="coiled-coil region" evidence="1">
    <location>
        <begin position="104"/>
        <end position="138"/>
    </location>
</feature>
<organism evidence="3 4">
    <name type="scientific">Diaphorina citri</name>
    <name type="common">Asian citrus psyllid</name>
    <dbReference type="NCBI Taxonomy" id="121845"/>
    <lineage>
        <taxon>Eukaryota</taxon>
        <taxon>Metazoa</taxon>
        <taxon>Ecdysozoa</taxon>
        <taxon>Arthropoda</taxon>
        <taxon>Hexapoda</taxon>
        <taxon>Insecta</taxon>
        <taxon>Pterygota</taxon>
        <taxon>Neoptera</taxon>
        <taxon>Paraneoptera</taxon>
        <taxon>Hemiptera</taxon>
        <taxon>Sternorrhyncha</taxon>
        <taxon>Psylloidea</taxon>
        <taxon>Psyllidae</taxon>
        <taxon>Diaphorininae</taxon>
        <taxon>Diaphorina</taxon>
    </lineage>
</organism>
<evidence type="ECO:0000313" key="3">
    <source>
        <dbReference type="Proteomes" id="UP000079169"/>
    </source>
</evidence>
<gene>
    <name evidence="4" type="primary">LOC103508376</name>
</gene>
<dbReference type="Proteomes" id="UP000079169">
    <property type="component" value="Unplaced"/>
</dbReference>
<keyword evidence="1" id="KW-0175">Coiled coil</keyword>
<dbReference type="RefSeq" id="XP_026678789.1">
    <property type="nucleotide sequence ID" value="XM_026822988.1"/>
</dbReference>
<proteinExistence type="predicted"/>
<protein>
    <submittedName>
        <fullName evidence="4">Uncharacterized protein LOC103508376</fullName>
    </submittedName>
</protein>
<reference evidence="4" key="1">
    <citation type="submission" date="2025-08" db="UniProtKB">
        <authorList>
            <consortium name="RefSeq"/>
        </authorList>
    </citation>
    <scope>IDENTIFICATION</scope>
</reference>
<dbReference type="STRING" id="121845.A0A3Q0IR67"/>
<dbReference type="AlphaFoldDB" id="A0A3Q0IR67"/>